<dbReference type="Gene3D" id="1.25.40.990">
    <property type="match status" value="1"/>
</dbReference>
<keyword evidence="3" id="KW-1185">Reference proteome</keyword>
<feature type="domain" description="CSN8/PSMD8/EIF3K" evidence="2">
    <location>
        <begin position="94"/>
        <end position="226"/>
    </location>
</feature>
<evidence type="ECO:0000313" key="3">
    <source>
        <dbReference type="Proteomes" id="UP000887540"/>
    </source>
</evidence>
<dbReference type="Pfam" id="PF10075">
    <property type="entry name" value="CSN8_PSD8_EIF3K"/>
    <property type="match status" value="1"/>
</dbReference>
<name>A0A914DQN9_9BILA</name>
<evidence type="ECO:0000259" key="2">
    <source>
        <dbReference type="Pfam" id="PF10075"/>
    </source>
</evidence>
<dbReference type="InterPro" id="IPR033464">
    <property type="entry name" value="CSN8_PSD8_EIF3K"/>
</dbReference>
<sequence length="284" mass="31641">MSERVPENISSTSDAPPPDPSGPETAPTVKSPESVVDMEAEDVIEPTAPAPQVDAQSSASAAPVAESMVISSSDDANGRRFQLEEQELIIGGGLNADLYAELLLIYLVQQKRIEAKYCFMRAVEKYDNKTLRNIWKTGQHIYQYDFASALKEARSLNLNERLHHYVVELKNRLLSKQLKLIAKCYSSIESEQVANLLALEKDPEELRTIISACGWTIEPDGFVAPTETPKLQETAENLVNPLYGAMETIKKAAATPAEMDEKNRENYVEKLKQIVSFSDFIDNF</sequence>
<feature type="region of interest" description="Disordered" evidence="1">
    <location>
        <begin position="1"/>
        <end position="59"/>
    </location>
</feature>
<evidence type="ECO:0000256" key="1">
    <source>
        <dbReference type="SAM" id="MobiDB-lite"/>
    </source>
</evidence>
<reference evidence="4" key="1">
    <citation type="submission" date="2022-11" db="UniProtKB">
        <authorList>
            <consortium name="WormBaseParasite"/>
        </authorList>
    </citation>
    <scope>IDENTIFICATION</scope>
</reference>
<evidence type="ECO:0000313" key="4">
    <source>
        <dbReference type="WBParaSite" id="ACRNAN_scaffold3512.g23117.t1"/>
    </source>
</evidence>
<protein>
    <submittedName>
        <fullName evidence="4">CSN8/PSMD8/EIF3K domain-containing protein</fullName>
    </submittedName>
</protein>
<dbReference type="AlphaFoldDB" id="A0A914DQN9"/>
<organism evidence="3 4">
    <name type="scientific">Acrobeloides nanus</name>
    <dbReference type="NCBI Taxonomy" id="290746"/>
    <lineage>
        <taxon>Eukaryota</taxon>
        <taxon>Metazoa</taxon>
        <taxon>Ecdysozoa</taxon>
        <taxon>Nematoda</taxon>
        <taxon>Chromadorea</taxon>
        <taxon>Rhabditida</taxon>
        <taxon>Tylenchina</taxon>
        <taxon>Cephalobomorpha</taxon>
        <taxon>Cephaloboidea</taxon>
        <taxon>Cephalobidae</taxon>
        <taxon>Acrobeloides</taxon>
    </lineage>
</organism>
<dbReference type="WBParaSite" id="ACRNAN_scaffold3512.g23117.t1">
    <property type="protein sequence ID" value="ACRNAN_scaffold3512.g23117.t1"/>
    <property type="gene ID" value="ACRNAN_scaffold3512.g23117"/>
</dbReference>
<accession>A0A914DQN9</accession>
<proteinExistence type="predicted"/>
<dbReference type="Proteomes" id="UP000887540">
    <property type="component" value="Unplaced"/>
</dbReference>